<dbReference type="PROSITE" id="PS00107">
    <property type="entry name" value="PROTEIN_KINASE_ATP"/>
    <property type="match status" value="1"/>
</dbReference>
<dbReference type="PROSITE" id="PS00108">
    <property type="entry name" value="PROTEIN_KINASE_ST"/>
    <property type="match status" value="1"/>
</dbReference>
<name>A0A8H6TB15_9AGAR</name>
<dbReference type="InterPro" id="IPR017441">
    <property type="entry name" value="Protein_kinase_ATP_BS"/>
</dbReference>
<dbReference type="PANTHER" id="PTHR48016">
    <property type="entry name" value="MAP KINASE KINASE KINASE SSK2-RELATED-RELATED"/>
    <property type="match status" value="1"/>
</dbReference>
<dbReference type="SUPFAM" id="SSF56112">
    <property type="entry name" value="Protein kinase-like (PK-like)"/>
    <property type="match status" value="1"/>
</dbReference>
<dbReference type="Gene3D" id="1.10.510.10">
    <property type="entry name" value="Transferase(Phosphotransferase) domain 1"/>
    <property type="match status" value="1"/>
</dbReference>
<comment type="caution">
    <text evidence="9">The sequence shown here is derived from an EMBL/GenBank/DDBJ whole genome shotgun (WGS) entry which is preliminary data.</text>
</comment>
<comment type="similarity">
    <text evidence="1">Belongs to the protein kinase superfamily. STE Ser/Thr protein kinase family. MAP kinase kinase kinase subfamily.</text>
</comment>
<dbReference type="Pfam" id="PF00069">
    <property type="entry name" value="Pkinase"/>
    <property type="match status" value="1"/>
</dbReference>
<evidence type="ECO:0000259" key="8">
    <source>
        <dbReference type="PROSITE" id="PS50011"/>
    </source>
</evidence>
<proteinExistence type="inferred from homology"/>
<dbReference type="EMBL" id="JACAZF010000002">
    <property type="protein sequence ID" value="KAF7312580.1"/>
    <property type="molecule type" value="Genomic_DNA"/>
</dbReference>
<dbReference type="PROSITE" id="PS50011">
    <property type="entry name" value="PROTEIN_KINASE_DOM"/>
    <property type="match status" value="1"/>
</dbReference>
<feature type="domain" description="Protein kinase" evidence="8">
    <location>
        <begin position="674"/>
        <end position="934"/>
    </location>
</feature>
<evidence type="ECO:0000256" key="5">
    <source>
        <dbReference type="ARBA" id="ARBA00022840"/>
    </source>
</evidence>
<dbReference type="RefSeq" id="XP_037224688.1">
    <property type="nucleotide sequence ID" value="XM_037359593.1"/>
</dbReference>
<dbReference type="OrthoDB" id="3054074at2759"/>
<keyword evidence="3 6" id="KW-0547">Nucleotide-binding</keyword>
<keyword evidence="10" id="KW-1185">Reference proteome</keyword>
<feature type="region of interest" description="Disordered" evidence="7">
    <location>
        <begin position="518"/>
        <end position="618"/>
    </location>
</feature>
<dbReference type="SMART" id="SM00220">
    <property type="entry name" value="S_TKc"/>
    <property type="match status" value="1"/>
</dbReference>
<dbReference type="GeneID" id="59342109"/>
<evidence type="ECO:0000256" key="1">
    <source>
        <dbReference type="ARBA" id="ARBA00006529"/>
    </source>
</evidence>
<feature type="compositionally biased region" description="Polar residues" evidence="7">
    <location>
        <begin position="524"/>
        <end position="535"/>
    </location>
</feature>
<evidence type="ECO:0000313" key="9">
    <source>
        <dbReference type="EMBL" id="KAF7312580.1"/>
    </source>
</evidence>
<organism evidence="9 10">
    <name type="scientific">Mycena indigotica</name>
    <dbReference type="NCBI Taxonomy" id="2126181"/>
    <lineage>
        <taxon>Eukaryota</taxon>
        <taxon>Fungi</taxon>
        <taxon>Dikarya</taxon>
        <taxon>Basidiomycota</taxon>
        <taxon>Agaricomycotina</taxon>
        <taxon>Agaricomycetes</taxon>
        <taxon>Agaricomycetidae</taxon>
        <taxon>Agaricales</taxon>
        <taxon>Marasmiineae</taxon>
        <taxon>Mycenaceae</taxon>
        <taxon>Mycena</taxon>
    </lineage>
</organism>
<keyword evidence="4 9" id="KW-0418">Kinase</keyword>
<evidence type="ECO:0000313" key="10">
    <source>
        <dbReference type="Proteomes" id="UP000636479"/>
    </source>
</evidence>
<sequence>MWTGSRPWAGHETADVFSKLLQSTIPPLPKDTKLTKDADDFRQKCFAMWQTGVATCCDSVASASISDADTRLGVRYIHTVCITSTFLNPVDRHDVVCGHRPTPRFNFPSDSAWLTMEVTRARNANPPITSSGLAMAIRQPLSVAGPGRTLATAYQSLGRVFEKTANRIASRMGLGPLAILERIENFMGQDSAEREAKIAELKTSVSPKLSRYCSRMLGYALPNEAATTQIDAFQCIVLVSTRYFGLRSIFVSEFQRTTQASVGQRELRKVWGRRDVFAQLDDFISALDFVVECLTECSISGIVDEQMTKPLWRLDEDETGLTVVERLLIASSCDDAFESPTKLAIRYLGGILECSSYWRQRGVLFATILLKILIRNIALVKDLGIDVLHVSHAQPESAMLAELDLEGIDIFTDSVLAGVRQHTQAHGRDQLESEYWYSAFSELLFLLRHPRAEDLLPSSWDTAKNTVMESLVPVFYSLRKVETFALESPESSAKKQPQDHKSTLFKRMYDMYIQRHGDERHNSLPGTSDSTEQIETTPPHSLPPSSPLSTPALAPDEIVPQLKNKPSLDSDSISPSNSASKTAYPSATTGATLQENNTFGVERSPTASGSSESYRRRPRHEDIYDRLEEYFPASIDAEVDPSDPPVSVRGPAVSTLREAGHLTAYQNISSPAKWVRGELIGRGTYGRVYLGMNAVTGEMIAVKQVDYPSDERDLRAREVVKALRLEHEMLKDLSHPNVVEYLGFEETPTQLSLFLEYVPGGSIGGSLAKHGKLPENVTKFFTSQVLEGVQYIHSQGCTHRDIKADNVLLEHSGVCKLADFGIAKRKVDEIDTAMQGTVFWMAPELVNTQKKKYNSKVDIWSVGCLVLEMWTGSRPWKNMEMVEVMFRLFQSRAPPPLPDDLVLTEAAEGFRQRCFEPNPEDRPTASELRRHPYLKLPSAWEFRGVTEET</sequence>
<evidence type="ECO:0000256" key="6">
    <source>
        <dbReference type="PROSITE-ProRule" id="PRU10141"/>
    </source>
</evidence>
<dbReference type="PANTHER" id="PTHR48016:SF48">
    <property type="entry name" value="SERINE_THREONINE-PROTEIN KINASE BCK1_SLK1_SSP31"/>
    <property type="match status" value="1"/>
</dbReference>
<gene>
    <name evidence="9" type="ORF">MIND_00272100</name>
</gene>
<dbReference type="InterPro" id="IPR000719">
    <property type="entry name" value="Prot_kinase_dom"/>
</dbReference>
<feature type="compositionally biased region" description="Low complexity" evidence="7">
    <location>
        <begin position="567"/>
        <end position="580"/>
    </location>
</feature>
<dbReference type="GO" id="GO:0004709">
    <property type="term" value="F:MAP kinase kinase kinase activity"/>
    <property type="evidence" value="ECO:0007669"/>
    <property type="project" value="UniProtKB-ARBA"/>
</dbReference>
<accession>A0A8H6TB15</accession>
<keyword evidence="2" id="KW-0808">Transferase</keyword>
<keyword evidence="5 6" id="KW-0067">ATP-binding</keyword>
<dbReference type="InterPro" id="IPR008271">
    <property type="entry name" value="Ser/Thr_kinase_AS"/>
</dbReference>
<evidence type="ECO:0000256" key="3">
    <source>
        <dbReference type="ARBA" id="ARBA00022741"/>
    </source>
</evidence>
<dbReference type="Proteomes" id="UP000636479">
    <property type="component" value="Unassembled WGS sequence"/>
</dbReference>
<reference evidence="9" key="1">
    <citation type="submission" date="2020-05" db="EMBL/GenBank/DDBJ databases">
        <title>Mycena genomes resolve the evolution of fungal bioluminescence.</title>
        <authorList>
            <person name="Tsai I.J."/>
        </authorList>
    </citation>
    <scope>NUCLEOTIDE SEQUENCE</scope>
    <source>
        <strain evidence="9">171206Taipei</strain>
    </source>
</reference>
<dbReference type="AlphaFoldDB" id="A0A8H6TB15"/>
<evidence type="ECO:0000256" key="4">
    <source>
        <dbReference type="ARBA" id="ARBA00022777"/>
    </source>
</evidence>
<dbReference type="GO" id="GO:0005524">
    <property type="term" value="F:ATP binding"/>
    <property type="evidence" value="ECO:0007669"/>
    <property type="project" value="UniProtKB-UniRule"/>
</dbReference>
<evidence type="ECO:0000256" key="7">
    <source>
        <dbReference type="SAM" id="MobiDB-lite"/>
    </source>
</evidence>
<protein>
    <submittedName>
        <fullName evidence="9">MAP kinase kinase kinase</fullName>
    </submittedName>
</protein>
<evidence type="ECO:0000256" key="2">
    <source>
        <dbReference type="ARBA" id="ARBA00022679"/>
    </source>
</evidence>
<dbReference type="FunFam" id="3.30.200.20:FF:000387">
    <property type="entry name" value="Serine/threonine-protein kinase STE11"/>
    <property type="match status" value="1"/>
</dbReference>
<feature type="compositionally biased region" description="Polar residues" evidence="7">
    <location>
        <begin position="581"/>
        <end position="612"/>
    </location>
</feature>
<dbReference type="InterPro" id="IPR050538">
    <property type="entry name" value="MAP_kinase_kinase_kinase"/>
</dbReference>
<feature type="binding site" evidence="6">
    <location>
        <position position="703"/>
    </location>
    <ligand>
        <name>ATP</name>
        <dbReference type="ChEBI" id="CHEBI:30616"/>
    </ligand>
</feature>
<dbReference type="InterPro" id="IPR011009">
    <property type="entry name" value="Kinase-like_dom_sf"/>
</dbReference>